<comment type="subcellular location">
    <subcellularLocation>
        <location evidence="1">Nucleus</location>
    </subcellularLocation>
</comment>
<name>A0A4C1YLY3_EUMVA</name>
<reference evidence="7 8" key="1">
    <citation type="journal article" date="2019" name="Commun. Biol.">
        <title>The bagworm genome reveals a unique fibroin gene that provides high tensile strength.</title>
        <authorList>
            <person name="Kono N."/>
            <person name="Nakamura H."/>
            <person name="Ohtoshi R."/>
            <person name="Tomita M."/>
            <person name="Numata K."/>
            <person name="Arakawa K."/>
        </authorList>
    </citation>
    <scope>NUCLEOTIDE SEQUENCE [LARGE SCALE GENOMIC DNA]</scope>
</reference>
<dbReference type="Gene3D" id="1.10.30.10">
    <property type="entry name" value="High mobility group box domain"/>
    <property type="match status" value="1"/>
</dbReference>
<dbReference type="InterPro" id="IPR036910">
    <property type="entry name" value="HMG_box_dom_sf"/>
</dbReference>
<evidence type="ECO:0000256" key="4">
    <source>
        <dbReference type="ARBA" id="ARBA00023163"/>
    </source>
</evidence>
<dbReference type="GO" id="GO:0000981">
    <property type="term" value="F:DNA-binding transcription factor activity, RNA polymerase II-specific"/>
    <property type="evidence" value="ECO:0007669"/>
    <property type="project" value="TreeGrafter"/>
</dbReference>
<proteinExistence type="predicted"/>
<comment type="caution">
    <text evidence="7">The sequence shown here is derived from an EMBL/GenBank/DDBJ whole genome shotgun (WGS) entry which is preliminary data.</text>
</comment>
<feature type="region of interest" description="Disordered" evidence="6">
    <location>
        <begin position="1"/>
        <end position="82"/>
    </location>
</feature>
<feature type="compositionally biased region" description="Basic and acidic residues" evidence="6">
    <location>
        <begin position="32"/>
        <end position="48"/>
    </location>
</feature>
<dbReference type="PANTHER" id="PTHR45803:SF5">
    <property type="entry name" value="SOX100B"/>
    <property type="match status" value="1"/>
</dbReference>
<dbReference type="AlphaFoldDB" id="A0A4C1YLY3"/>
<dbReference type="GO" id="GO:0005634">
    <property type="term" value="C:nucleus"/>
    <property type="evidence" value="ECO:0007669"/>
    <property type="project" value="UniProtKB-SubCell"/>
</dbReference>
<dbReference type="STRING" id="151549.A0A4C1YLY3"/>
<keyword evidence="2" id="KW-0805">Transcription regulation</keyword>
<keyword evidence="4" id="KW-0804">Transcription</keyword>
<evidence type="ECO:0000313" key="8">
    <source>
        <dbReference type="Proteomes" id="UP000299102"/>
    </source>
</evidence>
<evidence type="ECO:0000256" key="6">
    <source>
        <dbReference type="SAM" id="MobiDB-lite"/>
    </source>
</evidence>
<evidence type="ECO:0000256" key="2">
    <source>
        <dbReference type="ARBA" id="ARBA00023015"/>
    </source>
</evidence>
<dbReference type="OrthoDB" id="6247875at2759"/>
<accession>A0A4C1YLY3</accession>
<evidence type="ECO:0000256" key="5">
    <source>
        <dbReference type="ARBA" id="ARBA00023242"/>
    </source>
</evidence>
<sequence length="157" mass="18357">MHQTAQVEFKPRLVEEKESEVRSSTRSFQALSEKHKQPFVKRAETLRSEHKKKYPDYKYQPRRRNKPAPAARLKREPSAERAHKIDFDRIEYDALLADGAPDGAELDQYLKPGNMGVPDYHELQPRHAHAHHPPPLYASMAPHVHAPYHDWQHYSHS</sequence>
<dbReference type="InterPro" id="IPR050917">
    <property type="entry name" value="SOX_TF"/>
</dbReference>
<dbReference type="GO" id="GO:0000978">
    <property type="term" value="F:RNA polymerase II cis-regulatory region sequence-specific DNA binding"/>
    <property type="evidence" value="ECO:0007669"/>
    <property type="project" value="TreeGrafter"/>
</dbReference>
<dbReference type="SUPFAM" id="SSF47095">
    <property type="entry name" value="HMG-box"/>
    <property type="match status" value="1"/>
</dbReference>
<feature type="compositionally biased region" description="Basic and acidic residues" evidence="6">
    <location>
        <begin position="73"/>
        <end position="82"/>
    </location>
</feature>
<keyword evidence="5" id="KW-0539">Nucleus</keyword>
<keyword evidence="8" id="KW-1185">Reference proteome</keyword>
<evidence type="ECO:0000256" key="3">
    <source>
        <dbReference type="ARBA" id="ARBA00023125"/>
    </source>
</evidence>
<organism evidence="7 8">
    <name type="scientific">Eumeta variegata</name>
    <name type="common">Bagworm moth</name>
    <name type="synonym">Eumeta japonica</name>
    <dbReference type="NCBI Taxonomy" id="151549"/>
    <lineage>
        <taxon>Eukaryota</taxon>
        <taxon>Metazoa</taxon>
        <taxon>Ecdysozoa</taxon>
        <taxon>Arthropoda</taxon>
        <taxon>Hexapoda</taxon>
        <taxon>Insecta</taxon>
        <taxon>Pterygota</taxon>
        <taxon>Neoptera</taxon>
        <taxon>Endopterygota</taxon>
        <taxon>Lepidoptera</taxon>
        <taxon>Glossata</taxon>
        <taxon>Ditrysia</taxon>
        <taxon>Tineoidea</taxon>
        <taxon>Psychidae</taxon>
        <taxon>Oiketicinae</taxon>
        <taxon>Eumeta</taxon>
    </lineage>
</organism>
<evidence type="ECO:0000256" key="1">
    <source>
        <dbReference type="ARBA" id="ARBA00004123"/>
    </source>
</evidence>
<feature type="compositionally biased region" description="Basic and acidic residues" evidence="6">
    <location>
        <begin position="9"/>
        <end position="23"/>
    </location>
</feature>
<protein>
    <submittedName>
        <fullName evidence="7">Transcription factor SOX-8</fullName>
    </submittedName>
</protein>
<keyword evidence="3" id="KW-0238">DNA-binding</keyword>
<evidence type="ECO:0000313" key="7">
    <source>
        <dbReference type="EMBL" id="GBP77158.1"/>
    </source>
</evidence>
<dbReference type="Proteomes" id="UP000299102">
    <property type="component" value="Unassembled WGS sequence"/>
</dbReference>
<gene>
    <name evidence="7" type="primary">SOX8</name>
    <name evidence="7" type="ORF">EVAR_38737_1</name>
</gene>
<dbReference type="EMBL" id="BGZK01001319">
    <property type="protein sequence ID" value="GBP77158.1"/>
    <property type="molecule type" value="Genomic_DNA"/>
</dbReference>
<dbReference type="PANTHER" id="PTHR45803">
    <property type="entry name" value="SOX100B"/>
    <property type="match status" value="1"/>
</dbReference>